<comment type="caution">
    <text evidence="7">The sequence shown here is derived from an EMBL/GenBank/DDBJ whole genome shotgun (WGS) entry which is preliminary data.</text>
</comment>
<evidence type="ECO:0000313" key="8">
    <source>
        <dbReference type="Proteomes" id="UP000433181"/>
    </source>
</evidence>
<dbReference type="EMBL" id="VUNR01000001">
    <property type="protein sequence ID" value="MSU07482.1"/>
    <property type="molecule type" value="Genomic_DNA"/>
</dbReference>
<evidence type="ECO:0000256" key="2">
    <source>
        <dbReference type="ARBA" id="ARBA00022676"/>
    </source>
</evidence>
<accession>A0A6I2UEF4</accession>
<comment type="pathway">
    <text evidence="1">Protein modification; protein glycosylation.</text>
</comment>
<evidence type="ECO:0000256" key="1">
    <source>
        <dbReference type="ARBA" id="ARBA00004922"/>
    </source>
</evidence>
<reference evidence="7 8" key="1">
    <citation type="submission" date="2019-08" db="EMBL/GenBank/DDBJ databases">
        <title>In-depth cultivation of the pig gut microbiome towards novel bacterial diversity and tailored functional studies.</title>
        <authorList>
            <person name="Wylensek D."/>
            <person name="Hitch T.C.A."/>
            <person name="Clavel T."/>
        </authorList>
    </citation>
    <scope>NUCLEOTIDE SEQUENCE [LARGE SCALE GENOMIC DNA]</scope>
    <source>
        <strain evidence="7 8">WCA-693-APC-5D-A</strain>
    </source>
</reference>
<dbReference type="GeneID" id="96777387"/>
<keyword evidence="5" id="KW-0802">TPR repeat</keyword>
<feature type="domain" description="O-GlcNAc transferase C-terminal" evidence="6">
    <location>
        <begin position="96"/>
        <end position="275"/>
    </location>
</feature>
<dbReference type="InterPro" id="IPR029489">
    <property type="entry name" value="OGT/SEC/SPY_C"/>
</dbReference>
<evidence type="ECO:0000256" key="4">
    <source>
        <dbReference type="ARBA" id="ARBA00022737"/>
    </source>
</evidence>
<protein>
    <recommendedName>
        <fullName evidence="6">O-GlcNAc transferase C-terminal domain-containing protein</fullName>
    </recommendedName>
</protein>
<dbReference type="RefSeq" id="WP_154405051.1">
    <property type="nucleotide sequence ID" value="NZ_VUNR01000001.1"/>
</dbReference>
<dbReference type="Proteomes" id="UP000433181">
    <property type="component" value="Unassembled WGS sequence"/>
</dbReference>
<dbReference type="AlphaFoldDB" id="A0A6I2UEF4"/>
<sequence>MAEKIKSMNVDILVDLAGHSANSGLSLFAYRVAPVQISGLGWMETTGFSAVDYLITDEYLDPTGNTYITERPLYLKSQFCYKCHRDVVASSGAPCIKNGYITFATFNRISKFTSEILELWRRIMYLVPNSFLLLKCDILSSKSNMQMVRKRLANAGLDNKRIILESPSLDYLERYLDVDIALDTYPYTGGGTTFDALYMGFPVVSLYGERRSSRFGLSILTNAGVGELAVPTPKEYVERAVALASDWDLLDVLHKNLRTMLENSPAMDAEGYVREIEGKYKEILSAVHNHDVFD</sequence>
<gene>
    <name evidence="7" type="ORF">FYJ84_00495</name>
</gene>
<dbReference type="PANTHER" id="PTHR44835:SF1">
    <property type="entry name" value="PROTEIN O-GLCNAC TRANSFERASE"/>
    <property type="match status" value="1"/>
</dbReference>
<proteinExistence type="predicted"/>
<keyword evidence="4" id="KW-0677">Repeat</keyword>
<dbReference type="SUPFAM" id="SSF53756">
    <property type="entry name" value="UDP-Glycosyltransferase/glycogen phosphorylase"/>
    <property type="match status" value="1"/>
</dbReference>
<dbReference type="Gene3D" id="3.40.50.2000">
    <property type="entry name" value="Glycogen Phosphorylase B"/>
    <property type="match status" value="1"/>
</dbReference>
<dbReference type="InterPro" id="IPR051939">
    <property type="entry name" value="Glycosyltr_41/O-GlcNAc_trsf"/>
</dbReference>
<dbReference type="GO" id="GO:0016757">
    <property type="term" value="F:glycosyltransferase activity"/>
    <property type="evidence" value="ECO:0007669"/>
    <property type="project" value="UniProtKB-KW"/>
</dbReference>
<feature type="domain" description="O-GlcNAc transferase C-terminal" evidence="6">
    <location>
        <begin position="2"/>
        <end position="87"/>
    </location>
</feature>
<organism evidence="7 8">
    <name type="scientific">Anaerovibrio slackiae</name>
    <dbReference type="NCBI Taxonomy" id="2652309"/>
    <lineage>
        <taxon>Bacteria</taxon>
        <taxon>Bacillati</taxon>
        <taxon>Bacillota</taxon>
        <taxon>Negativicutes</taxon>
        <taxon>Selenomonadales</taxon>
        <taxon>Selenomonadaceae</taxon>
        <taxon>Anaerovibrio</taxon>
    </lineage>
</organism>
<keyword evidence="2" id="KW-0328">Glycosyltransferase</keyword>
<evidence type="ECO:0000256" key="3">
    <source>
        <dbReference type="ARBA" id="ARBA00022679"/>
    </source>
</evidence>
<evidence type="ECO:0000313" key="7">
    <source>
        <dbReference type="EMBL" id="MSU07482.1"/>
    </source>
</evidence>
<keyword evidence="3" id="KW-0808">Transferase</keyword>
<keyword evidence="8" id="KW-1185">Reference proteome</keyword>
<dbReference type="PANTHER" id="PTHR44835">
    <property type="entry name" value="UDP-N-ACETYLGLUCOSAMINE--PEPTIDE N-ACETYLGLUCOSAMINYLTRANSFERASE SPINDLY-RELATED"/>
    <property type="match status" value="1"/>
</dbReference>
<dbReference type="Gene3D" id="3.40.50.11380">
    <property type="match status" value="1"/>
</dbReference>
<name>A0A6I2UEF4_9FIRM</name>
<dbReference type="Pfam" id="PF13844">
    <property type="entry name" value="Glyco_transf_41"/>
    <property type="match status" value="2"/>
</dbReference>
<evidence type="ECO:0000259" key="6">
    <source>
        <dbReference type="Pfam" id="PF13844"/>
    </source>
</evidence>
<evidence type="ECO:0000256" key="5">
    <source>
        <dbReference type="ARBA" id="ARBA00022803"/>
    </source>
</evidence>